<reference evidence="2" key="1">
    <citation type="journal article" date="2016" name="Nat. Genet.">
        <title>A high-quality carrot genome assembly provides new insights into carotenoid accumulation and asterid genome evolution.</title>
        <authorList>
            <person name="Iorizzo M."/>
            <person name="Ellison S."/>
            <person name="Senalik D."/>
            <person name="Zeng P."/>
            <person name="Satapoomin P."/>
            <person name="Huang J."/>
            <person name="Bowman M."/>
            <person name="Iovene M."/>
            <person name="Sanseverino W."/>
            <person name="Cavagnaro P."/>
            <person name="Yildiz M."/>
            <person name="Macko-Podgorni A."/>
            <person name="Moranska E."/>
            <person name="Grzebelus E."/>
            <person name="Grzebelus D."/>
            <person name="Ashrafi H."/>
            <person name="Zheng Z."/>
            <person name="Cheng S."/>
            <person name="Spooner D."/>
            <person name="Van Deynze A."/>
            <person name="Simon P."/>
        </authorList>
    </citation>
    <scope>NUCLEOTIDE SEQUENCE [LARGE SCALE GENOMIC DNA]</scope>
    <source>
        <tissue evidence="2">Leaf</tissue>
    </source>
</reference>
<evidence type="ECO:0000313" key="4">
    <source>
        <dbReference type="Proteomes" id="UP000077755"/>
    </source>
</evidence>
<feature type="chain" id="PRO_5007855177" description="Knottin scorpion toxin-like domain-containing protein" evidence="1">
    <location>
        <begin position="32"/>
        <end position="79"/>
    </location>
</feature>
<evidence type="ECO:0008006" key="5">
    <source>
        <dbReference type="Google" id="ProtNLM"/>
    </source>
</evidence>
<dbReference type="Proteomes" id="UP000077755">
    <property type="component" value="Chromosome 4"/>
</dbReference>
<dbReference type="Gene3D" id="3.30.30.10">
    <property type="entry name" value="Knottin, scorpion toxin-like"/>
    <property type="match status" value="1"/>
</dbReference>
<gene>
    <name evidence="2" type="ORF">DCAR_015592</name>
    <name evidence="3" type="ORF">DCAR_0415141</name>
</gene>
<dbReference type="OMA" id="QGPCSNF"/>
<evidence type="ECO:0000256" key="1">
    <source>
        <dbReference type="SAM" id="SignalP"/>
    </source>
</evidence>
<dbReference type="AlphaFoldDB" id="A0A165A7N5"/>
<evidence type="ECO:0000313" key="2">
    <source>
        <dbReference type="EMBL" id="KZM97046.1"/>
    </source>
</evidence>
<keyword evidence="4" id="KW-1185">Reference proteome</keyword>
<name>A0A165A7N5_DAUCS</name>
<sequence>MAGKNISSVTRNLFIAFFFIALTINTEQVGATWLIDQGPCSNFPDCDAHCKSIQFPQGGLCKAPSPGAPLRCYCISGSS</sequence>
<reference evidence="3" key="2">
    <citation type="submission" date="2022-03" db="EMBL/GenBank/DDBJ databases">
        <title>Draft title - Genomic analysis of global carrot germplasm unveils the trajectory of domestication and the origin of high carotenoid orange carrot.</title>
        <authorList>
            <person name="Iorizzo M."/>
            <person name="Ellison S."/>
            <person name="Senalik D."/>
            <person name="Macko-Podgorni A."/>
            <person name="Grzebelus D."/>
            <person name="Bostan H."/>
            <person name="Rolling W."/>
            <person name="Curaba J."/>
            <person name="Simon P."/>
        </authorList>
    </citation>
    <scope>NUCLEOTIDE SEQUENCE</scope>
    <source>
        <tissue evidence="3">Leaf</tissue>
    </source>
</reference>
<accession>A0A165A7N5</accession>
<dbReference type="EMBL" id="LNRQ01000004">
    <property type="protein sequence ID" value="KZM97046.1"/>
    <property type="molecule type" value="Genomic_DNA"/>
</dbReference>
<proteinExistence type="predicted"/>
<keyword evidence="1" id="KW-0732">Signal</keyword>
<feature type="signal peptide" evidence="1">
    <location>
        <begin position="1"/>
        <end position="31"/>
    </location>
</feature>
<dbReference type="Gramene" id="KZM97046">
    <property type="protein sequence ID" value="KZM97046"/>
    <property type="gene ID" value="DCAR_015592"/>
</dbReference>
<dbReference type="InterPro" id="IPR036574">
    <property type="entry name" value="Scorpion_toxin-like_sf"/>
</dbReference>
<dbReference type="EMBL" id="CP093346">
    <property type="protein sequence ID" value="WOG95812.1"/>
    <property type="molecule type" value="Genomic_DNA"/>
</dbReference>
<protein>
    <recommendedName>
        <fullName evidence="5">Knottin scorpion toxin-like domain-containing protein</fullName>
    </recommendedName>
</protein>
<evidence type="ECO:0000313" key="3">
    <source>
        <dbReference type="EMBL" id="WOG95812.1"/>
    </source>
</evidence>
<organism evidence="2">
    <name type="scientific">Daucus carota subsp. sativus</name>
    <name type="common">Carrot</name>
    <dbReference type="NCBI Taxonomy" id="79200"/>
    <lineage>
        <taxon>Eukaryota</taxon>
        <taxon>Viridiplantae</taxon>
        <taxon>Streptophyta</taxon>
        <taxon>Embryophyta</taxon>
        <taxon>Tracheophyta</taxon>
        <taxon>Spermatophyta</taxon>
        <taxon>Magnoliopsida</taxon>
        <taxon>eudicotyledons</taxon>
        <taxon>Gunneridae</taxon>
        <taxon>Pentapetalae</taxon>
        <taxon>asterids</taxon>
        <taxon>campanulids</taxon>
        <taxon>Apiales</taxon>
        <taxon>Apiaceae</taxon>
        <taxon>Apioideae</taxon>
        <taxon>Scandiceae</taxon>
        <taxon>Daucinae</taxon>
        <taxon>Daucus</taxon>
        <taxon>Daucus sect. Daucus</taxon>
    </lineage>
</organism>